<dbReference type="EMBL" id="VDCQ01000099">
    <property type="protein sequence ID" value="TNJ58377.1"/>
    <property type="molecule type" value="Genomic_DNA"/>
</dbReference>
<evidence type="ECO:0000313" key="1">
    <source>
        <dbReference type="EMBL" id="TNJ58377.1"/>
    </source>
</evidence>
<dbReference type="AlphaFoldDB" id="A0A5C4SW49"/>
<comment type="caution">
    <text evidence="1">The sequence shown here is derived from an EMBL/GenBank/DDBJ whole genome shotgun (WGS) entry which is preliminary data.</text>
</comment>
<accession>A0A5C4SW49</accession>
<sequence length="100" mass="11810">MQRSSGTNRRRVRMRSKLRVTIWNEFCHEKTNDTFRTIYPSYGSSIPHGSTSLWRYWLTGYTYGGDNSQLQHFLEEGVVGTNYLDYDFSDSLELDLRDLD</sequence>
<evidence type="ECO:0000313" key="2">
    <source>
        <dbReference type="Proteomes" id="UP000307943"/>
    </source>
</evidence>
<gene>
    <name evidence="1" type="ORF">FE784_38090</name>
</gene>
<keyword evidence="2" id="KW-1185">Reference proteome</keyword>
<organism evidence="1 2">
    <name type="scientific">Paenibacillus hemerocallicola</name>
    <dbReference type="NCBI Taxonomy" id="1172614"/>
    <lineage>
        <taxon>Bacteria</taxon>
        <taxon>Bacillati</taxon>
        <taxon>Bacillota</taxon>
        <taxon>Bacilli</taxon>
        <taxon>Bacillales</taxon>
        <taxon>Paenibacillaceae</taxon>
        <taxon>Paenibacillus</taxon>
    </lineage>
</organism>
<reference evidence="1 2" key="1">
    <citation type="submission" date="2019-05" db="EMBL/GenBank/DDBJ databases">
        <title>We sequenced the genome of Paenibacillus hemerocallicola KCTC 33185 for further insight into its adaptation and study the phylogeny of Paenibacillus.</title>
        <authorList>
            <person name="Narsing Rao M.P."/>
        </authorList>
    </citation>
    <scope>NUCLEOTIDE SEQUENCE [LARGE SCALE GENOMIC DNA]</scope>
    <source>
        <strain evidence="1 2">KCTC 33185</strain>
    </source>
</reference>
<name>A0A5C4SW49_9BACL</name>
<dbReference type="Proteomes" id="UP000307943">
    <property type="component" value="Unassembled WGS sequence"/>
</dbReference>
<protein>
    <submittedName>
        <fullName evidence="1">Uncharacterized protein</fullName>
    </submittedName>
</protein>
<proteinExistence type="predicted"/>
<dbReference type="RefSeq" id="WP_139607521.1">
    <property type="nucleotide sequence ID" value="NZ_VDCQ01000099.1"/>
</dbReference>